<keyword evidence="1" id="KW-0472">Membrane</keyword>
<proteinExistence type="predicted"/>
<dbReference type="EMBL" id="JASNWA010000009">
    <property type="protein sequence ID" value="KAK3169766.1"/>
    <property type="molecule type" value="Genomic_DNA"/>
</dbReference>
<feature type="transmembrane region" description="Helical" evidence="1">
    <location>
        <begin position="84"/>
        <end position="105"/>
    </location>
</feature>
<evidence type="ECO:0000313" key="3">
    <source>
        <dbReference type="EMBL" id="KAK3169766.1"/>
    </source>
</evidence>
<comment type="caution">
    <text evidence="3">The sequence shown here is derived from an EMBL/GenBank/DDBJ whole genome shotgun (WGS) entry which is preliminary data.</text>
</comment>
<evidence type="ECO:0000256" key="1">
    <source>
        <dbReference type="SAM" id="Phobius"/>
    </source>
</evidence>
<feature type="signal peptide" evidence="2">
    <location>
        <begin position="1"/>
        <end position="23"/>
    </location>
</feature>
<keyword evidence="2" id="KW-0732">Signal</keyword>
<evidence type="ECO:0000256" key="2">
    <source>
        <dbReference type="SAM" id="SignalP"/>
    </source>
</evidence>
<organism evidence="3 4">
    <name type="scientific">Lepraria neglecta</name>
    <dbReference type="NCBI Taxonomy" id="209136"/>
    <lineage>
        <taxon>Eukaryota</taxon>
        <taxon>Fungi</taxon>
        <taxon>Dikarya</taxon>
        <taxon>Ascomycota</taxon>
        <taxon>Pezizomycotina</taxon>
        <taxon>Lecanoromycetes</taxon>
        <taxon>OSLEUM clade</taxon>
        <taxon>Lecanoromycetidae</taxon>
        <taxon>Lecanorales</taxon>
        <taxon>Lecanorineae</taxon>
        <taxon>Stereocaulaceae</taxon>
        <taxon>Lepraria</taxon>
    </lineage>
</organism>
<accession>A0AAE0DHD9</accession>
<feature type="chain" id="PRO_5042249361" evidence="2">
    <location>
        <begin position="24"/>
        <end position="111"/>
    </location>
</feature>
<evidence type="ECO:0000313" key="4">
    <source>
        <dbReference type="Proteomes" id="UP001276659"/>
    </source>
</evidence>
<name>A0AAE0DHD9_9LECA</name>
<reference evidence="3" key="1">
    <citation type="submission" date="2022-11" db="EMBL/GenBank/DDBJ databases">
        <title>Chromosomal genome sequence assembly and mating type (MAT) locus characterization of the leprose asexual lichenized fungus Lepraria neglecta (Nyl.) Erichsen.</title>
        <authorList>
            <person name="Allen J.L."/>
            <person name="Pfeffer B."/>
        </authorList>
    </citation>
    <scope>NUCLEOTIDE SEQUENCE</scope>
    <source>
        <strain evidence="3">Allen 5258</strain>
    </source>
</reference>
<protein>
    <submittedName>
        <fullName evidence="3">Uncharacterized protein</fullName>
    </submittedName>
</protein>
<gene>
    <name evidence="3" type="ORF">OEA41_009150</name>
</gene>
<dbReference type="Proteomes" id="UP001276659">
    <property type="component" value="Unassembled WGS sequence"/>
</dbReference>
<sequence length="111" mass="12337">MYLTTSTILTTLASVLTIPLATASLSDTYDKNIPDDSFVIILQKWTEEHGNRSIPYAQFIGKDNQNEPKIDVDHALPYQTFFTFLPWATIVWLGGGALMLATISAHMSFIA</sequence>
<keyword evidence="4" id="KW-1185">Reference proteome</keyword>
<keyword evidence="1" id="KW-0812">Transmembrane</keyword>
<dbReference type="AlphaFoldDB" id="A0AAE0DHD9"/>
<keyword evidence="1" id="KW-1133">Transmembrane helix</keyword>